<comment type="caution">
    <text evidence="1">The sequence shown here is derived from an EMBL/GenBank/DDBJ whole genome shotgun (WGS) entry which is preliminary data.</text>
</comment>
<reference evidence="1 2" key="1">
    <citation type="submission" date="2023-12" db="EMBL/GenBank/DDBJ databases">
        <title>Baltic Sea Cyanobacteria.</title>
        <authorList>
            <person name="Delbaje E."/>
            <person name="Fewer D.P."/>
            <person name="Shishido T.K."/>
        </authorList>
    </citation>
    <scope>NUCLEOTIDE SEQUENCE [LARGE SCALE GENOMIC DNA]</scope>
    <source>
        <strain evidence="1 2">UHCC-0300</strain>
    </source>
</reference>
<dbReference type="Proteomes" id="UP001302120">
    <property type="component" value="Unassembled WGS sequence"/>
</dbReference>
<sequence>MEEKQIDAIAQKSQLTGTAIPLRRKIVNAIALRRKIVNAIPRSRFAIAQKSQLTTMAIA</sequence>
<evidence type="ECO:0000313" key="1">
    <source>
        <dbReference type="EMBL" id="MEA5580188.1"/>
    </source>
</evidence>
<name>A0ABU5UA25_9CYAN</name>
<dbReference type="RefSeq" id="WP_323194527.1">
    <property type="nucleotide sequence ID" value="NZ_JAYGHG010000002.1"/>
</dbReference>
<protein>
    <submittedName>
        <fullName evidence="1">Uncharacterized protein</fullName>
    </submittedName>
</protein>
<proteinExistence type="predicted"/>
<organism evidence="1 2">
    <name type="scientific">Nodularia harveyana UHCC-0300</name>
    <dbReference type="NCBI Taxonomy" id="2974287"/>
    <lineage>
        <taxon>Bacteria</taxon>
        <taxon>Bacillati</taxon>
        <taxon>Cyanobacteriota</taxon>
        <taxon>Cyanophyceae</taxon>
        <taxon>Nostocales</taxon>
        <taxon>Nodulariaceae</taxon>
        <taxon>Nodularia</taxon>
    </lineage>
</organism>
<keyword evidence="2" id="KW-1185">Reference proteome</keyword>
<accession>A0ABU5UA25</accession>
<evidence type="ECO:0000313" key="2">
    <source>
        <dbReference type="Proteomes" id="UP001302120"/>
    </source>
</evidence>
<gene>
    <name evidence="1" type="ORF">VB620_02405</name>
</gene>
<dbReference type="EMBL" id="JAYGHG010000002">
    <property type="protein sequence ID" value="MEA5580188.1"/>
    <property type="molecule type" value="Genomic_DNA"/>
</dbReference>